<dbReference type="InterPro" id="IPR039808">
    <property type="entry name" value="Cadherin"/>
</dbReference>
<feature type="domain" description="Cadherin" evidence="18">
    <location>
        <begin position="32"/>
        <end position="140"/>
    </location>
</feature>
<feature type="domain" description="Cadherin" evidence="18">
    <location>
        <begin position="370"/>
        <end position="478"/>
    </location>
</feature>
<dbReference type="PROSITE" id="PS50268">
    <property type="entry name" value="CADHERIN_2"/>
    <property type="match status" value="4"/>
</dbReference>
<feature type="domain" description="Cadherin" evidence="18">
    <location>
        <begin position="141"/>
        <end position="250"/>
    </location>
</feature>
<comment type="subunit">
    <text evidence="13">Homodimer. Component of a cadherin:catenin adhesion complex composed of at least of CDH26, beta-catenin/CTNNB1, alpha-catenin/CTNNA1 and p120 catenin/CTNND1.</text>
</comment>
<dbReference type="GO" id="GO:0008013">
    <property type="term" value="F:beta-catenin binding"/>
    <property type="evidence" value="ECO:0000318"/>
    <property type="project" value="GO_Central"/>
</dbReference>
<dbReference type="Gene3D" id="2.60.40.60">
    <property type="entry name" value="Cadherins"/>
    <property type="match status" value="5"/>
</dbReference>
<evidence type="ECO:0000259" key="18">
    <source>
        <dbReference type="PROSITE" id="PS50268"/>
    </source>
</evidence>
<keyword evidence="4" id="KW-0479">Metal-binding</keyword>
<comment type="function">
    <text evidence="12">Cadherins are calcium-dependent cell adhesion proteins. They preferentially interact with themselves in a homophilic manner in connecting cells; cadherins may thus contribute to the sorting of heterogeneous cell types. Ligand for integrins alpha-E/beta-7, ITGAE:ITGAB7, alpha-4/beta-7, ITGA4:ITGAB7 and alpha-4/beta-1, ITGA4:ITGAB1 through which modulates CD4(+) T cells activation.</text>
</comment>
<dbReference type="GO" id="GO:0007156">
    <property type="term" value="P:homophilic cell adhesion via plasma membrane adhesion molecules"/>
    <property type="evidence" value="ECO:0007669"/>
    <property type="project" value="InterPro"/>
</dbReference>
<dbReference type="InterPro" id="IPR015919">
    <property type="entry name" value="Cadherin-like_sf"/>
</dbReference>
<evidence type="ECO:0000256" key="4">
    <source>
        <dbReference type="ARBA" id="ARBA00022723"/>
    </source>
</evidence>
<sequence>MDTSVCAWLLLLLSLPQGQSHQPLHRSKRRWVLTTLELQEEDPGPFPKLVGELFNNMSKNVSLMYLIRGPGVDEFPEIGLFSIEDRQSGKIYVHRPVDREMTPSFMVYFDAVDRSTGKVVDESLIFNIRIRDVNDHAPQFPEKEFSITVKESQAAGQPIFQLLTVDLDQENTPNSQVLYFLVSQTPLLRESGFRIDLISGEVRLSGCLHYETAPRFTLIIRASDCGEPSLSSTATIHISVEDSNNHMPTFTDDHYTIQISEGQVERDVLYLPVHDGDSPFTPAWRTQFNIWDGNEEGHFDITTDPETNQGLLSIIKPLDYETQVAHSLLIVVENQEQLFNCQEGQLQPLRKAMASTTVSVQVLDTNDPPAFHPRSFIVSEEDGAWPAIQLGYFNATDPDRADSQIRYELVRDPENWVTVDEKSGEVTTKRQIDRESPHVNGSFYTIVVHAIDNGLPPLTGTGTLMLFLYDVNDNAPILQPHSRHLEICESAGNKALLLEAEDADLDPYAGPFTFDLDSDQGDVREIWMLRIKQEEGHSAELIMRRSLPPGDYLVPLFIGDRQGLAQKQTVHVRICSCPSGSDCEEHSDPGLLWWALSPVCAAVMALSASLLGLLRCYCVFGPKRLRGFIPSDSGHQTLIVSNEETKALSAQMQPAGEDQMLALSFNRAVASAKPGVKGCGMFFEPRGAKNLTSTPIYLERMVPRRPLQLTEGRVVEMWSQKLQGVDVLEGDTGDLPHVYREEGECEGAETLSSLTFLEQDLSSELLDSSGSKSTPPEAMCFTSRVPS</sequence>
<dbReference type="InterPro" id="IPR002126">
    <property type="entry name" value="Cadherin-like_dom"/>
</dbReference>
<dbReference type="GO" id="GO:0005912">
    <property type="term" value="C:adherens junction"/>
    <property type="evidence" value="ECO:0000318"/>
    <property type="project" value="GO_Central"/>
</dbReference>
<evidence type="ECO:0000313" key="19">
    <source>
        <dbReference type="Ensembl" id="ENSRNOP00000081002.1"/>
    </source>
</evidence>
<dbReference type="FunFam" id="2.60.40.60:FF:000031">
    <property type="entry name" value="Cadherin 3"/>
    <property type="match status" value="1"/>
</dbReference>
<dbReference type="CTD" id="60437"/>
<keyword evidence="2" id="KW-1003">Cell membrane</keyword>
<feature type="domain" description="Cadherin" evidence="18">
    <location>
        <begin position="251"/>
        <end position="371"/>
    </location>
</feature>
<dbReference type="PRINTS" id="PR01820">
    <property type="entry name" value="DESMOCOLLIN"/>
</dbReference>
<dbReference type="InterPro" id="IPR020894">
    <property type="entry name" value="Cadherin_CS"/>
</dbReference>
<dbReference type="GO" id="GO:0045294">
    <property type="term" value="F:alpha-catenin binding"/>
    <property type="evidence" value="ECO:0007669"/>
    <property type="project" value="Ensembl"/>
</dbReference>
<dbReference type="SUPFAM" id="SSF49313">
    <property type="entry name" value="Cadherin-like"/>
    <property type="match status" value="5"/>
</dbReference>
<dbReference type="CDD" id="cd11304">
    <property type="entry name" value="Cadherin_repeat"/>
    <property type="match status" value="4"/>
</dbReference>
<organism evidence="19 20">
    <name type="scientific">Rattus norvegicus</name>
    <name type="common">Rat</name>
    <dbReference type="NCBI Taxonomy" id="10116"/>
    <lineage>
        <taxon>Eukaryota</taxon>
        <taxon>Metazoa</taxon>
        <taxon>Chordata</taxon>
        <taxon>Craniata</taxon>
        <taxon>Vertebrata</taxon>
        <taxon>Euteleostomi</taxon>
        <taxon>Mammalia</taxon>
        <taxon>Eutheria</taxon>
        <taxon>Euarchontoglires</taxon>
        <taxon>Glires</taxon>
        <taxon>Rodentia</taxon>
        <taxon>Myomorpha</taxon>
        <taxon>Muroidea</taxon>
        <taxon>Muridae</taxon>
        <taxon>Murinae</taxon>
        <taxon>Rattus</taxon>
    </lineage>
</organism>
<dbReference type="GO" id="GO:0005509">
    <property type="term" value="F:calcium ion binding"/>
    <property type="evidence" value="ECO:0007669"/>
    <property type="project" value="UniProtKB-UniRule"/>
</dbReference>
<dbReference type="GO" id="GO:0005178">
    <property type="term" value="F:integrin binding"/>
    <property type="evidence" value="ECO:0007669"/>
    <property type="project" value="Ensembl"/>
</dbReference>
<keyword evidence="10" id="KW-0472">Membrane</keyword>
<evidence type="ECO:0000256" key="1">
    <source>
        <dbReference type="ARBA" id="ARBA00004251"/>
    </source>
</evidence>
<keyword evidence="8" id="KW-0130">Cell adhesion</keyword>
<name>A0A8I5ZRI2_RAT</name>
<dbReference type="RefSeq" id="XP_008760731.1">
    <property type="nucleotide sequence ID" value="XM_008762509.4"/>
</dbReference>
<dbReference type="OMA" id="MRSGSHP"/>
<evidence type="ECO:0000313" key="21">
    <source>
        <dbReference type="RGD" id="1311632"/>
    </source>
</evidence>
<dbReference type="AlphaFoldDB" id="A0A8I5ZRI2"/>
<evidence type="ECO:0000313" key="20">
    <source>
        <dbReference type="Proteomes" id="UP000002494"/>
    </source>
</evidence>
<evidence type="ECO:0000256" key="13">
    <source>
        <dbReference type="ARBA" id="ARBA00062925"/>
    </source>
</evidence>
<evidence type="ECO:0000256" key="17">
    <source>
        <dbReference type="SAM" id="SignalP"/>
    </source>
</evidence>
<dbReference type="PROSITE" id="PS00232">
    <property type="entry name" value="CADHERIN_1"/>
    <property type="match status" value="1"/>
</dbReference>
<dbReference type="FunFam" id="2.60.40.60:FF:000202">
    <property type="entry name" value="cadherin-8 isoform X4"/>
    <property type="match status" value="1"/>
</dbReference>
<dbReference type="FunFam" id="2.60.40.60:FF:000095">
    <property type="entry name" value="Cadherin 13"/>
    <property type="match status" value="1"/>
</dbReference>
<keyword evidence="20" id="KW-1185">Reference proteome</keyword>
<feature type="chain" id="PRO_5035303920" description="Cadherin-like protein 26" evidence="17">
    <location>
        <begin position="21"/>
        <end position="787"/>
    </location>
</feature>
<evidence type="ECO:0000256" key="7">
    <source>
        <dbReference type="ARBA" id="ARBA00022837"/>
    </source>
</evidence>
<keyword evidence="7 15" id="KW-0106">Calcium</keyword>
<keyword evidence="6" id="KW-0677">Repeat</keyword>
<dbReference type="FunFam" id="2.60.40.60:FF:000019">
    <property type="entry name" value="Cadherin 2"/>
    <property type="match status" value="1"/>
</dbReference>
<dbReference type="Proteomes" id="UP000002494">
    <property type="component" value="Chromosome 3"/>
</dbReference>
<reference evidence="19" key="2">
    <citation type="submission" date="2025-08" db="UniProtKB">
        <authorList>
            <consortium name="Ensembl"/>
        </authorList>
    </citation>
    <scope>IDENTIFICATION</scope>
    <source>
        <strain evidence="19">Brown Norway</strain>
    </source>
</reference>
<evidence type="ECO:0000256" key="3">
    <source>
        <dbReference type="ARBA" id="ARBA00022692"/>
    </source>
</evidence>
<dbReference type="OrthoDB" id="9045962at2759"/>
<keyword evidence="9" id="KW-1133">Transmembrane helix</keyword>
<dbReference type="GO" id="GO:0016477">
    <property type="term" value="P:cell migration"/>
    <property type="evidence" value="ECO:0000318"/>
    <property type="project" value="GO_Central"/>
</dbReference>
<dbReference type="GO" id="GO:0016339">
    <property type="term" value="P:calcium-dependent cell-cell adhesion via plasma membrane cell adhesion molecules"/>
    <property type="evidence" value="ECO:0000318"/>
    <property type="project" value="GO_Central"/>
</dbReference>
<dbReference type="PRINTS" id="PR00205">
    <property type="entry name" value="CADHERIN"/>
</dbReference>
<keyword evidence="3" id="KW-0812">Transmembrane</keyword>
<dbReference type="GO" id="GO:0045296">
    <property type="term" value="F:cadherin binding"/>
    <property type="evidence" value="ECO:0000318"/>
    <property type="project" value="GO_Central"/>
</dbReference>
<dbReference type="SMART" id="SM00112">
    <property type="entry name" value="CA"/>
    <property type="match status" value="4"/>
</dbReference>
<dbReference type="GO" id="GO:0016342">
    <property type="term" value="C:catenin complex"/>
    <property type="evidence" value="ECO:0000318"/>
    <property type="project" value="GO_Central"/>
</dbReference>
<evidence type="ECO:0000256" key="6">
    <source>
        <dbReference type="ARBA" id="ARBA00022737"/>
    </source>
</evidence>
<dbReference type="GO" id="GO:0015630">
    <property type="term" value="C:microtubule cytoskeleton"/>
    <property type="evidence" value="ECO:0007669"/>
    <property type="project" value="Ensembl"/>
</dbReference>
<keyword evidence="5 17" id="KW-0732">Signal</keyword>
<dbReference type="GO" id="GO:0035710">
    <property type="term" value="P:CD4-positive, alpha-beta T cell activation"/>
    <property type="evidence" value="ECO:0007669"/>
    <property type="project" value="Ensembl"/>
</dbReference>
<feature type="region of interest" description="Disordered" evidence="16">
    <location>
        <begin position="765"/>
        <end position="787"/>
    </location>
</feature>
<dbReference type="GeneID" id="311693"/>
<evidence type="ECO:0000256" key="10">
    <source>
        <dbReference type="ARBA" id="ARBA00023136"/>
    </source>
</evidence>
<evidence type="ECO:0000256" key="14">
    <source>
        <dbReference type="ARBA" id="ARBA00069031"/>
    </source>
</evidence>
<protein>
    <recommendedName>
        <fullName evidence="14">Cadherin-like protein 26</fullName>
    </recommendedName>
</protein>
<evidence type="ECO:0000256" key="2">
    <source>
        <dbReference type="ARBA" id="ARBA00022475"/>
    </source>
</evidence>
<dbReference type="GO" id="GO:0007043">
    <property type="term" value="P:cell-cell junction assembly"/>
    <property type="evidence" value="ECO:0000318"/>
    <property type="project" value="GO_Central"/>
</dbReference>
<evidence type="ECO:0000256" key="5">
    <source>
        <dbReference type="ARBA" id="ARBA00022729"/>
    </source>
</evidence>
<dbReference type="Ensembl" id="ENSRNOT00000118182.2">
    <property type="protein sequence ID" value="ENSRNOP00000081002.1"/>
    <property type="gene ID" value="ENSRNOG00000053332.3"/>
</dbReference>
<evidence type="ECO:0000256" key="9">
    <source>
        <dbReference type="ARBA" id="ARBA00022989"/>
    </source>
</evidence>
<evidence type="ECO:0000256" key="8">
    <source>
        <dbReference type="ARBA" id="ARBA00022889"/>
    </source>
</evidence>
<reference evidence="19" key="1">
    <citation type="submission" date="2024-01" db="EMBL/GenBank/DDBJ databases">
        <title>GRCr8: a new rat reference genome assembly contstructed from accurate long reads and long range scaffolding.</title>
        <authorList>
            <person name="Doris P.A."/>
            <person name="Kalbfleisch T."/>
            <person name="Li K."/>
            <person name="Howe K."/>
            <person name="Wood J."/>
        </authorList>
    </citation>
    <scope>NUCLEOTIDE SEQUENCE [LARGE SCALE GENOMIC DNA]</scope>
    <source>
        <strain evidence="19">Brown Norway</strain>
    </source>
</reference>
<gene>
    <name evidence="19 21" type="primary">Cdh26</name>
</gene>
<evidence type="ECO:0000256" key="16">
    <source>
        <dbReference type="SAM" id="MobiDB-lite"/>
    </source>
</evidence>
<keyword evidence="11" id="KW-0325">Glycoprotein</keyword>
<dbReference type="GeneTree" id="ENSGT00940000161589"/>
<evidence type="ECO:0000256" key="15">
    <source>
        <dbReference type="PROSITE-ProRule" id="PRU00043"/>
    </source>
</evidence>
<proteinExistence type="predicted"/>
<dbReference type="AGR" id="RGD:1311632"/>
<dbReference type="Pfam" id="PF00028">
    <property type="entry name" value="Cadherin"/>
    <property type="match status" value="3"/>
</dbReference>
<dbReference type="GO" id="GO:0000902">
    <property type="term" value="P:cell morphogenesis"/>
    <property type="evidence" value="ECO:0000318"/>
    <property type="project" value="GO_Central"/>
</dbReference>
<evidence type="ECO:0000256" key="12">
    <source>
        <dbReference type="ARBA" id="ARBA00059993"/>
    </source>
</evidence>
<accession>A0A8I5ZRI2</accession>
<dbReference type="GO" id="GO:0070097">
    <property type="term" value="F:delta-catenin binding"/>
    <property type="evidence" value="ECO:0007669"/>
    <property type="project" value="Ensembl"/>
</dbReference>
<dbReference type="RGD" id="1311632">
    <property type="gene designation" value="Cdh26"/>
</dbReference>
<dbReference type="PANTHER" id="PTHR24027:SF78">
    <property type="entry name" value="CADHERIN-LIKE PROTEIN 26"/>
    <property type="match status" value="1"/>
</dbReference>
<dbReference type="GO" id="GO:0034332">
    <property type="term" value="P:adherens junction organization"/>
    <property type="evidence" value="ECO:0000318"/>
    <property type="project" value="GO_Central"/>
</dbReference>
<dbReference type="PANTHER" id="PTHR24027">
    <property type="entry name" value="CADHERIN-23"/>
    <property type="match status" value="1"/>
</dbReference>
<feature type="signal peptide" evidence="17">
    <location>
        <begin position="1"/>
        <end position="20"/>
    </location>
</feature>
<reference evidence="19" key="3">
    <citation type="submission" date="2025-09" db="UniProtKB">
        <authorList>
            <consortium name="Ensembl"/>
        </authorList>
    </citation>
    <scope>IDENTIFICATION</scope>
    <source>
        <strain evidence="19">Brown Norway</strain>
    </source>
</reference>
<evidence type="ECO:0000256" key="11">
    <source>
        <dbReference type="ARBA" id="ARBA00023180"/>
    </source>
</evidence>
<dbReference type="FunFam" id="2.60.40.60:FF:000158">
    <property type="entry name" value="Dachsous cadherin-related 1"/>
    <property type="match status" value="1"/>
</dbReference>
<comment type="subcellular location">
    <subcellularLocation>
        <location evidence="1">Cell membrane</location>
        <topology evidence="1">Single-pass type I membrane protein</topology>
    </subcellularLocation>
</comment>
<dbReference type="GO" id="GO:0044331">
    <property type="term" value="P:cell-cell adhesion mediated by cadherin"/>
    <property type="evidence" value="ECO:0000318"/>
    <property type="project" value="GO_Central"/>
</dbReference>